<dbReference type="AlphaFoldDB" id="A0A378J856"/>
<dbReference type="Proteomes" id="UP000054691">
    <property type="component" value="Unassembled WGS sequence"/>
</dbReference>
<keyword evidence="4" id="KW-1185">Reference proteome</keyword>
<feature type="chain" id="PRO_5016887418" evidence="1">
    <location>
        <begin position="21"/>
        <end position="265"/>
    </location>
</feature>
<dbReference type="Proteomes" id="UP000254476">
    <property type="component" value="Unassembled WGS sequence"/>
</dbReference>
<sequence>MIKKSSLFLYFLVNTLSAFAWNTPDIRTYKYTFSKAENFKVSYADYPKGQEQFFELQFKHNATLPHEINTQLHGLKISGNNHSDDLFMYAYKKVTGLKPNTNYHVSFSLEFASNAIGGSSGVGGSPGDSVYVKIGAVSKEPQRYVDNNYYQIDLDKGNQELDGKDMLLIGTIGVDTQDSIYRLKTLPYSPNEEMQAKIANYTVTTNNHGEIWLVLGTDSGYESTTTIFYTNLSVTFKELLHPTKSPRLRQNITNQSKLYTVKKDR</sequence>
<dbReference type="EMBL" id="LNYE01000022">
    <property type="protein sequence ID" value="KTD10668.1"/>
    <property type="molecule type" value="Genomic_DNA"/>
</dbReference>
<reference evidence="2 4" key="1">
    <citation type="submission" date="2015-11" db="EMBL/GenBank/DDBJ databases">
        <title>Genomic analysis of 38 Legionella species identifies large and diverse effector repertoires.</title>
        <authorList>
            <person name="Burstein D."/>
            <person name="Amaro F."/>
            <person name="Zusman T."/>
            <person name="Lifshitz Z."/>
            <person name="Cohen O."/>
            <person name="Gilbert J.A."/>
            <person name="Pupko T."/>
            <person name="Shuman H.A."/>
            <person name="Segal G."/>
        </authorList>
    </citation>
    <scope>NUCLEOTIDE SEQUENCE [LARGE SCALE GENOMIC DNA]</scope>
    <source>
        <strain evidence="2 4">Lyon 8420412</strain>
    </source>
</reference>
<protein>
    <submittedName>
        <fullName evidence="3">Uncharacterized protein</fullName>
    </submittedName>
</protein>
<organism evidence="3 5">
    <name type="scientific">Legionella gratiana</name>
    <dbReference type="NCBI Taxonomy" id="45066"/>
    <lineage>
        <taxon>Bacteria</taxon>
        <taxon>Pseudomonadati</taxon>
        <taxon>Pseudomonadota</taxon>
        <taxon>Gammaproteobacteria</taxon>
        <taxon>Legionellales</taxon>
        <taxon>Legionellaceae</taxon>
        <taxon>Legionella</taxon>
    </lineage>
</organism>
<evidence type="ECO:0000313" key="2">
    <source>
        <dbReference type="EMBL" id="KTD10668.1"/>
    </source>
</evidence>
<evidence type="ECO:0000313" key="5">
    <source>
        <dbReference type="Proteomes" id="UP000254476"/>
    </source>
</evidence>
<evidence type="ECO:0000313" key="3">
    <source>
        <dbReference type="EMBL" id="STX43659.1"/>
    </source>
</evidence>
<dbReference type="EMBL" id="UGOB01000001">
    <property type="protein sequence ID" value="STX43659.1"/>
    <property type="molecule type" value="Genomic_DNA"/>
</dbReference>
<reference evidence="3 5" key="2">
    <citation type="submission" date="2018-06" db="EMBL/GenBank/DDBJ databases">
        <authorList>
            <consortium name="Pathogen Informatics"/>
            <person name="Doyle S."/>
        </authorList>
    </citation>
    <scope>NUCLEOTIDE SEQUENCE [LARGE SCALE GENOMIC DNA]</scope>
    <source>
        <strain evidence="3 5">NCTC12388</strain>
    </source>
</reference>
<name>A0A378J856_9GAMM</name>
<keyword evidence="1" id="KW-0732">Signal</keyword>
<evidence type="ECO:0000256" key="1">
    <source>
        <dbReference type="SAM" id="SignalP"/>
    </source>
</evidence>
<feature type="signal peptide" evidence="1">
    <location>
        <begin position="1"/>
        <end position="20"/>
    </location>
</feature>
<accession>A0A378J856</accession>
<proteinExistence type="predicted"/>
<evidence type="ECO:0000313" key="4">
    <source>
        <dbReference type="Proteomes" id="UP000054691"/>
    </source>
</evidence>
<dbReference type="STRING" id="45066.Lgra_1634"/>
<gene>
    <name evidence="2" type="ORF">Lgra_1634</name>
    <name evidence="3" type="ORF">NCTC12388_01164</name>
</gene>
<dbReference type="RefSeq" id="WP_238584402.1">
    <property type="nucleotide sequence ID" value="NZ_CAAAHW010000001.1"/>
</dbReference>